<evidence type="ECO:0000313" key="2">
    <source>
        <dbReference type="EMBL" id="PKX98364.1"/>
    </source>
</evidence>
<evidence type="ECO:0000313" key="3">
    <source>
        <dbReference type="Proteomes" id="UP000234474"/>
    </source>
</evidence>
<dbReference type="AlphaFoldDB" id="A0A2I1CL67"/>
<gene>
    <name evidence="2" type="ORF">P174DRAFT_416105</name>
</gene>
<comment type="caution">
    <text evidence="2">The sequence shown here is derived from an EMBL/GenBank/DDBJ whole genome shotgun (WGS) entry which is preliminary data.</text>
</comment>
<dbReference type="GeneID" id="36531792"/>
<keyword evidence="3" id="KW-1185">Reference proteome</keyword>
<dbReference type="VEuPathDB" id="FungiDB:P174DRAFT_416105"/>
<feature type="region of interest" description="Disordered" evidence="1">
    <location>
        <begin position="1"/>
        <end position="49"/>
    </location>
</feature>
<organism evidence="2 3">
    <name type="scientific">Aspergillus novofumigatus (strain IBT 16806)</name>
    <dbReference type="NCBI Taxonomy" id="1392255"/>
    <lineage>
        <taxon>Eukaryota</taxon>
        <taxon>Fungi</taxon>
        <taxon>Dikarya</taxon>
        <taxon>Ascomycota</taxon>
        <taxon>Pezizomycotina</taxon>
        <taxon>Eurotiomycetes</taxon>
        <taxon>Eurotiomycetidae</taxon>
        <taxon>Eurotiales</taxon>
        <taxon>Aspergillaceae</taxon>
        <taxon>Aspergillus</taxon>
        <taxon>Aspergillus subgen. Fumigati</taxon>
    </lineage>
</organism>
<dbReference type="EMBL" id="MSZS01000001">
    <property type="protein sequence ID" value="PKX98364.1"/>
    <property type="molecule type" value="Genomic_DNA"/>
</dbReference>
<feature type="compositionally biased region" description="Polar residues" evidence="1">
    <location>
        <begin position="36"/>
        <end position="49"/>
    </location>
</feature>
<reference evidence="3" key="1">
    <citation type="journal article" date="2018" name="Proc. Natl. Acad. Sci. U.S.A.">
        <title>Linking secondary metabolites to gene clusters through genome sequencing of six diverse Aspergillus species.</title>
        <authorList>
            <person name="Kaerboelling I."/>
            <person name="Vesth T.C."/>
            <person name="Frisvad J.C."/>
            <person name="Nybo J.L."/>
            <person name="Theobald S."/>
            <person name="Kuo A."/>
            <person name="Bowyer P."/>
            <person name="Matsuda Y."/>
            <person name="Mondo S."/>
            <person name="Lyhne E.K."/>
            <person name="Kogle M.E."/>
            <person name="Clum A."/>
            <person name="Lipzen A."/>
            <person name="Salamov A."/>
            <person name="Ngan C.Y."/>
            <person name="Daum C."/>
            <person name="Chiniquy J."/>
            <person name="Barry K."/>
            <person name="LaButti K."/>
            <person name="Haridas S."/>
            <person name="Simmons B.A."/>
            <person name="Magnuson J.K."/>
            <person name="Mortensen U.H."/>
            <person name="Larsen T.O."/>
            <person name="Grigoriev I.V."/>
            <person name="Baker S.E."/>
            <person name="Andersen M.R."/>
        </authorList>
    </citation>
    <scope>NUCLEOTIDE SEQUENCE [LARGE SCALE GENOMIC DNA]</scope>
    <source>
        <strain evidence="3">IBT 16806</strain>
    </source>
</reference>
<feature type="compositionally biased region" description="Polar residues" evidence="1">
    <location>
        <begin position="1"/>
        <end position="10"/>
    </location>
</feature>
<dbReference type="Proteomes" id="UP000234474">
    <property type="component" value="Unassembled WGS sequence"/>
</dbReference>
<evidence type="ECO:0000256" key="1">
    <source>
        <dbReference type="SAM" id="MobiDB-lite"/>
    </source>
</evidence>
<dbReference type="RefSeq" id="XP_024686959.1">
    <property type="nucleotide sequence ID" value="XM_024824467.1"/>
</dbReference>
<protein>
    <submittedName>
        <fullName evidence="2">Uncharacterized protein</fullName>
    </submittedName>
</protein>
<accession>A0A2I1CL67</accession>
<sequence>MTISSLSARTDSARHSEYADCAGGPIPRAKPEGTTPRPQQPGQRTLKNG</sequence>
<name>A0A2I1CL67_ASPN1</name>
<proteinExistence type="predicted"/>